<protein>
    <submittedName>
        <fullName evidence="2">Uncharacterized protein</fullName>
    </submittedName>
</protein>
<feature type="compositionally biased region" description="Basic and acidic residues" evidence="1">
    <location>
        <begin position="12"/>
        <end position="33"/>
    </location>
</feature>
<evidence type="ECO:0000313" key="2">
    <source>
        <dbReference type="EMBL" id="MPC85917.1"/>
    </source>
</evidence>
<dbReference type="EMBL" id="VSRR010069984">
    <property type="protein sequence ID" value="MPC85917.1"/>
    <property type="molecule type" value="Genomic_DNA"/>
</dbReference>
<dbReference type="OrthoDB" id="5573735at2759"/>
<feature type="region of interest" description="Disordered" evidence="1">
    <location>
        <begin position="1"/>
        <end position="64"/>
    </location>
</feature>
<name>A0A5B7IWU8_PORTR</name>
<evidence type="ECO:0000256" key="1">
    <source>
        <dbReference type="SAM" id="MobiDB-lite"/>
    </source>
</evidence>
<organism evidence="2 3">
    <name type="scientific">Portunus trituberculatus</name>
    <name type="common">Swimming crab</name>
    <name type="synonym">Neptunus trituberculatus</name>
    <dbReference type="NCBI Taxonomy" id="210409"/>
    <lineage>
        <taxon>Eukaryota</taxon>
        <taxon>Metazoa</taxon>
        <taxon>Ecdysozoa</taxon>
        <taxon>Arthropoda</taxon>
        <taxon>Crustacea</taxon>
        <taxon>Multicrustacea</taxon>
        <taxon>Malacostraca</taxon>
        <taxon>Eumalacostraca</taxon>
        <taxon>Eucarida</taxon>
        <taxon>Decapoda</taxon>
        <taxon>Pleocyemata</taxon>
        <taxon>Brachyura</taxon>
        <taxon>Eubrachyura</taxon>
        <taxon>Portunoidea</taxon>
        <taxon>Portunidae</taxon>
        <taxon>Portuninae</taxon>
        <taxon>Portunus</taxon>
    </lineage>
</organism>
<reference evidence="2 3" key="1">
    <citation type="submission" date="2019-05" db="EMBL/GenBank/DDBJ databases">
        <title>Another draft genome of Portunus trituberculatus and its Hox gene families provides insights of decapod evolution.</title>
        <authorList>
            <person name="Jeong J.-H."/>
            <person name="Song I."/>
            <person name="Kim S."/>
            <person name="Choi T."/>
            <person name="Kim D."/>
            <person name="Ryu S."/>
            <person name="Kim W."/>
        </authorList>
    </citation>
    <scope>NUCLEOTIDE SEQUENCE [LARGE SCALE GENOMIC DNA]</scope>
    <source>
        <tissue evidence="2">Muscle</tissue>
    </source>
</reference>
<dbReference type="AlphaFoldDB" id="A0A5B7IWU8"/>
<dbReference type="Proteomes" id="UP000324222">
    <property type="component" value="Unassembled WGS sequence"/>
</dbReference>
<proteinExistence type="predicted"/>
<feature type="compositionally biased region" description="Basic residues" evidence="1">
    <location>
        <begin position="1"/>
        <end position="11"/>
    </location>
</feature>
<evidence type="ECO:0000313" key="3">
    <source>
        <dbReference type="Proteomes" id="UP000324222"/>
    </source>
</evidence>
<gene>
    <name evidence="2" type="ORF">E2C01_080722</name>
</gene>
<keyword evidence="3" id="KW-1185">Reference proteome</keyword>
<comment type="caution">
    <text evidence="2">The sequence shown here is derived from an EMBL/GenBank/DDBJ whole genome shotgun (WGS) entry which is preliminary data.</text>
</comment>
<sequence length="64" mass="7021">MGKIGFFKRKRPGETPEHDVTEDLEGQTERDEATPFPITDPEPEGEAARTTTAEVEASEDSDGD</sequence>
<accession>A0A5B7IWU8</accession>